<feature type="compositionally biased region" description="Polar residues" evidence="6">
    <location>
        <begin position="352"/>
        <end position="363"/>
    </location>
</feature>
<keyword evidence="4 7" id="KW-0472">Membrane</keyword>
<dbReference type="PANTHER" id="PTHR28538:SF1">
    <property type="entry name" value="INTEGRAL INNER NUCLEAR MEMBRANE PROTEIN IMA1"/>
    <property type="match status" value="1"/>
</dbReference>
<keyword evidence="5" id="KW-0539">Nucleus</keyword>
<dbReference type="InParanoid" id="A0A409V8T3"/>
<comment type="caution">
    <text evidence="9">The sequence shown here is derived from an EMBL/GenBank/DDBJ whole genome shotgun (WGS) entry which is preliminary data.</text>
</comment>
<evidence type="ECO:0000256" key="5">
    <source>
        <dbReference type="ARBA" id="ARBA00023242"/>
    </source>
</evidence>
<name>A0A409V8T3_9AGAR</name>
<feature type="compositionally biased region" description="Basic and acidic residues" evidence="6">
    <location>
        <begin position="269"/>
        <end position="278"/>
    </location>
</feature>
<dbReference type="PROSITE" id="PS01137">
    <property type="entry name" value="TATD_1"/>
    <property type="match status" value="1"/>
</dbReference>
<feature type="domain" description="Ima1 N-terminal" evidence="8">
    <location>
        <begin position="11"/>
        <end position="65"/>
    </location>
</feature>
<feature type="transmembrane region" description="Helical" evidence="7">
    <location>
        <begin position="155"/>
        <end position="178"/>
    </location>
</feature>
<evidence type="ECO:0000256" key="4">
    <source>
        <dbReference type="ARBA" id="ARBA00023136"/>
    </source>
</evidence>
<feature type="region of interest" description="Disordered" evidence="6">
    <location>
        <begin position="330"/>
        <end position="378"/>
    </location>
</feature>
<evidence type="ECO:0000256" key="6">
    <source>
        <dbReference type="SAM" id="MobiDB-lite"/>
    </source>
</evidence>
<organism evidence="9 10">
    <name type="scientific">Panaeolus cyanescens</name>
    <dbReference type="NCBI Taxonomy" id="181874"/>
    <lineage>
        <taxon>Eukaryota</taxon>
        <taxon>Fungi</taxon>
        <taxon>Dikarya</taxon>
        <taxon>Basidiomycota</taxon>
        <taxon>Agaricomycotina</taxon>
        <taxon>Agaricomycetes</taxon>
        <taxon>Agaricomycetidae</taxon>
        <taxon>Agaricales</taxon>
        <taxon>Agaricineae</taxon>
        <taxon>Galeropsidaceae</taxon>
        <taxon>Panaeolus</taxon>
    </lineage>
</organism>
<keyword evidence="10" id="KW-1185">Reference proteome</keyword>
<dbReference type="GO" id="GO:0071765">
    <property type="term" value="P:nuclear inner membrane organization"/>
    <property type="evidence" value="ECO:0007669"/>
    <property type="project" value="InterPro"/>
</dbReference>
<dbReference type="InterPro" id="IPR018617">
    <property type="entry name" value="Ima1_N"/>
</dbReference>
<gene>
    <name evidence="9" type="ORF">CVT24_006109</name>
</gene>
<dbReference type="STRING" id="181874.A0A409V8T3"/>
<evidence type="ECO:0000256" key="3">
    <source>
        <dbReference type="ARBA" id="ARBA00022989"/>
    </source>
</evidence>
<feature type="transmembrane region" description="Helical" evidence="7">
    <location>
        <begin position="428"/>
        <end position="446"/>
    </location>
</feature>
<evidence type="ECO:0000313" key="10">
    <source>
        <dbReference type="Proteomes" id="UP000284842"/>
    </source>
</evidence>
<feature type="region of interest" description="Disordered" evidence="6">
    <location>
        <begin position="269"/>
        <end position="305"/>
    </location>
</feature>
<evidence type="ECO:0000256" key="7">
    <source>
        <dbReference type="SAM" id="Phobius"/>
    </source>
</evidence>
<reference evidence="9 10" key="1">
    <citation type="journal article" date="2018" name="Evol. Lett.">
        <title>Horizontal gene cluster transfer increased hallucinogenic mushroom diversity.</title>
        <authorList>
            <person name="Reynolds H.T."/>
            <person name="Vijayakumar V."/>
            <person name="Gluck-Thaler E."/>
            <person name="Korotkin H.B."/>
            <person name="Matheny P.B."/>
            <person name="Slot J.C."/>
        </authorList>
    </citation>
    <scope>NUCLEOTIDE SEQUENCE [LARGE SCALE GENOMIC DNA]</scope>
    <source>
        <strain evidence="9 10">2629</strain>
    </source>
</reference>
<dbReference type="InterPro" id="IPR042321">
    <property type="entry name" value="Ima1"/>
</dbReference>
<feature type="compositionally biased region" description="Polar residues" evidence="6">
    <location>
        <begin position="281"/>
        <end position="292"/>
    </location>
</feature>
<accession>A0A409V8T3</accession>
<keyword evidence="2 7" id="KW-0812">Transmembrane</keyword>
<dbReference type="Proteomes" id="UP000284842">
    <property type="component" value="Unassembled WGS sequence"/>
</dbReference>
<feature type="transmembrane region" description="Helical" evidence="7">
    <location>
        <begin position="190"/>
        <end position="211"/>
    </location>
</feature>
<evidence type="ECO:0000256" key="2">
    <source>
        <dbReference type="ARBA" id="ARBA00022692"/>
    </source>
</evidence>
<comment type="subcellular location">
    <subcellularLocation>
        <location evidence="1">Nucleus inner membrane</location>
        <topology evidence="1">Multi-pass membrane protein</topology>
    </subcellularLocation>
</comment>
<evidence type="ECO:0000259" key="8">
    <source>
        <dbReference type="Pfam" id="PF09779"/>
    </source>
</evidence>
<dbReference type="GO" id="GO:0044732">
    <property type="term" value="C:mitotic spindle pole body"/>
    <property type="evidence" value="ECO:0007669"/>
    <property type="project" value="TreeGrafter"/>
</dbReference>
<evidence type="ECO:0000313" key="9">
    <source>
        <dbReference type="EMBL" id="PPQ63003.1"/>
    </source>
</evidence>
<dbReference type="OrthoDB" id="5966927at2759"/>
<dbReference type="GO" id="GO:0034506">
    <property type="term" value="C:chromosome, centromeric core domain"/>
    <property type="evidence" value="ECO:0007669"/>
    <property type="project" value="TreeGrafter"/>
</dbReference>
<dbReference type="InterPro" id="IPR018228">
    <property type="entry name" value="DNase_TatD-rel_CS"/>
</dbReference>
<dbReference type="PANTHER" id="PTHR28538">
    <property type="entry name" value="INTEGRAL INNER NUCLEAR MEMBRANE PROTEIN IMA1"/>
    <property type="match status" value="1"/>
</dbReference>
<sequence length="456" mass="52163">MSKLFRRHSNLQCFFCQSSVSFPLNVRDFKCPECSCWNRYDSKGEIISDEPAMHDEAMNYLSFAKRGSLYCCSIMASPEYQTRLDMLPTYRESLHLRYPPVCDACLPQVEEEIQRKDKMARIKALGTSLNKSKERQRRISTTDLEREKHLHDRLFWWRVRGLLWGLSYVLSIFFNVLILRDITTFSSIQLFHPLLPIFNAISLLWVAWDPTYASLQKAQLQGRDLRQQGKKIYIVGPFLSIINHPQVTTLIASFFILRVQHPPSIRLVDTHSHLDNKSRRSTTPNSQGSRVRSPTPHLPRSPTLPEHDALATLSLSSKPVIAHVNPIFGVPSMKPVTPPTTSEPGEDEMDWTPTNPGGASYSTRRSHHNSDGDSSPLLRPQRFFAPEQPTGLEHLFESSARIQDENVSSSSHQRRFGTQTGKWGYSRWTLLCTAIIALLSIALLYFSKWLGLKIQL</sequence>
<dbReference type="Pfam" id="PF09779">
    <property type="entry name" value="Ima1_N"/>
    <property type="match status" value="1"/>
</dbReference>
<dbReference type="AlphaFoldDB" id="A0A409V8T3"/>
<dbReference type="GO" id="GO:0034992">
    <property type="term" value="C:microtubule organizing center attachment site"/>
    <property type="evidence" value="ECO:0007669"/>
    <property type="project" value="TreeGrafter"/>
</dbReference>
<protein>
    <recommendedName>
        <fullName evidence="8">Ima1 N-terminal domain-containing protein</fullName>
    </recommendedName>
</protein>
<evidence type="ECO:0000256" key="1">
    <source>
        <dbReference type="ARBA" id="ARBA00004473"/>
    </source>
</evidence>
<dbReference type="GO" id="GO:0005637">
    <property type="term" value="C:nuclear inner membrane"/>
    <property type="evidence" value="ECO:0007669"/>
    <property type="project" value="UniProtKB-SubCell"/>
</dbReference>
<dbReference type="EMBL" id="NHTK01006134">
    <property type="protein sequence ID" value="PPQ63003.1"/>
    <property type="molecule type" value="Genomic_DNA"/>
</dbReference>
<proteinExistence type="predicted"/>
<keyword evidence="3 7" id="KW-1133">Transmembrane helix</keyword>